<comment type="caution">
    <text evidence="1">The sequence shown here is derived from an EMBL/GenBank/DDBJ whole genome shotgun (WGS) entry which is preliminary data.</text>
</comment>
<sequence length="405" mass="46478">MYFTGQSFPRKLRTRNALGARKNALHLCAFVYDGEGNASFQNGDIIELDDFEFCKERIDGERERLLVDSVLDATKLCMQACGQDLVLRQKTLERALSICPDHCPLAHILLFQMALQNHSGFRKENAIAMDQAQKAVTSGRALIQLLRGEEFAKGNFYNFVPTRNYIRACKNYASYLLHLGKNKEAYNMFQECLANDIHDKLGARHGQLLALLAGKKGMKDARIATSLKSRFGEEMQMDDTFALWNYTRALHTFNKHGDGKKATKLLNLAIERNPFVPPLLLHWKSCFQINDIVLMPIGGEVEAFNYVRENRKHWSIAALEFLEKLFCLHGKANIPLISKSSHRITHDNHFDLFAFTKVCCWNYFNSWQHDNHVLFLLQRSLYILFPLPSLTWTISHSISRLVDCS</sequence>
<gene>
    <name evidence="1" type="ORF">CTEN210_16446</name>
</gene>
<protein>
    <submittedName>
        <fullName evidence="1">Uncharacterized protein</fullName>
    </submittedName>
</protein>
<accession>A0AAD3DAU2</accession>
<dbReference type="InterPro" id="IPR011990">
    <property type="entry name" value="TPR-like_helical_dom_sf"/>
</dbReference>
<dbReference type="AlphaFoldDB" id="A0AAD3DAU2"/>
<name>A0AAD3DAU2_9STRA</name>
<dbReference type="SUPFAM" id="SSF81901">
    <property type="entry name" value="HCP-like"/>
    <property type="match status" value="1"/>
</dbReference>
<keyword evidence="2" id="KW-1185">Reference proteome</keyword>
<dbReference type="Proteomes" id="UP001054902">
    <property type="component" value="Unassembled WGS sequence"/>
</dbReference>
<proteinExistence type="predicted"/>
<dbReference type="Gene3D" id="1.25.40.10">
    <property type="entry name" value="Tetratricopeptide repeat domain"/>
    <property type="match status" value="1"/>
</dbReference>
<reference evidence="1 2" key="1">
    <citation type="journal article" date="2021" name="Sci. Rep.">
        <title>The genome of the diatom Chaetoceros tenuissimus carries an ancient integrated fragment of an extant virus.</title>
        <authorList>
            <person name="Hongo Y."/>
            <person name="Kimura K."/>
            <person name="Takaki Y."/>
            <person name="Yoshida Y."/>
            <person name="Baba S."/>
            <person name="Kobayashi G."/>
            <person name="Nagasaki K."/>
            <person name="Hano T."/>
            <person name="Tomaru Y."/>
        </authorList>
    </citation>
    <scope>NUCLEOTIDE SEQUENCE [LARGE SCALE GENOMIC DNA]</scope>
    <source>
        <strain evidence="1 2">NIES-3715</strain>
    </source>
</reference>
<evidence type="ECO:0000313" key="1">
    <source>
        <dbReference type="EMBL" id="GFH59970.1"/>
    </source>
</evidence>
<organism evidence="1 2">
    <name type="scientific">Chaetoceros tenuissimus</name>
    <dbReference type="NCBI Taxonomy" id="426638"/>
    <lineage>
        <taxon>Eukaryota</taxon>
        <taxon>Sar</taxon>
        <taxon>Stramenopiles</taxon>
        <taxon>Ochrophyta</taxon>
        <taxon>Bacillariophyta</taxon>
        <taxon>Coscinodiscophyceae</taxon>
        <taxon>Chaetocerotophycidae</taxon>
        <taxon>Chaetocerotales</taxon>
        <taxon>Chaetocerotaceae</taxon>
        <taxon>Chaetoceros</taxon>
    </lineage>
</organism>
<evidence type="ECO:0000313" key="2">
    <source>
        <dbReference type="Proteomes" id="UP001054902"/>
    </source>
</evidence>
<dbReference type="EMBL" id="BLLK01000069">
    <property type="protein sequence ID" value="GFH59970.1"/>
    <property type="molecule type" value="Genomic_DNA"/>
</dbReference>